<proteinExistence type="predicted"/>
<evidence type="ECO:0000313" key="2">
    <source>
        <dbReference type="Proteomes" id="UP001057402"/>
    </source>
</evidence>
<gene>
    <name evidence="1" type="ORF">MLD38_020840</name>
</gene>
<dbReference type="EMBL" id="CM042885">
    <property type="protein sequence ID" value="KAI4364794.1"/>
    <property type="molecule type" value="Genomic_DNA"/>
</dbReference>
<keyword evidence="2" id="KW-1185">Reference proteome</keyword>
<sequence length="239" mass="26537">MMGGNMMYTYGLLYLPVSTYFSAPQFAFNVVFSYFLNTQRFTPYILNSLVLLTVSATLLAFHSDSRSTASSRMHFAVGFLLTVLTSATHSLYLSLVQVSFEKIVRKPTFSPVLDMLCYPSLFATCGSTVRLLVSGQWRGIGKEMAEFQLGKVSLLMTLMWIEVCWQPASVGLLGLVFEAGSLFSNVISTMALPVVPILAVMLFHDKMDGIKAMAMIIAIWGFVSYVYQHYLDDSESKAA</sequence>
<dbReference type="Proteomes" id="UP001057402">
    <property type="component" value="Chromosome 6"/>
</dbReference>
<comment type="caution">
    <text evidence="1">The sequence shown here is derived from an EMBL/GenBank/DDBJ whole genome shotgun (WGS) entry which is preliminary data.</text>
</comment>
<accession>A0ACB9QFG4</accession>
<name>A0ACB9QFG4_9MYRT</name>
<reference evidence="2" key="1">
    <citation type="journal article" date="2023" name="Front. Plant Sci.">
        <title>Chromosomal-level genome assembly of Melastoma candidum provides insights into trichome evolution.</title>
        <authorList>
            <person name="Zhong Y."/>
            <person name="Wu W."/>
            <person name="Sun C."/>
            <person name="Zou P."/>
            <person name="Liu Y."/>
            <person name="Dai S."/>
            <person name="Zhou R."/>
        </authorList>
    </citation>
    <scope>NUCLEOTIDE SEQUENCE [LARGE SCALE GENOMIC DNA]</scope>
</reference>
<organism evidence="1 2">
    <name type="scientific">Melastoma candidum</name>
    <dbReference type="NCBI Taxonomy" id="119954"/>
    <lineage>
        <taxon>Eukaryota</taxon>
        <taxon>Viridiplantae</taxon>
        <taxon>Streptophyta</taxon>
        <taxon>Embryophyta</taxon>
        <taxon>Tracheophyta</taxon>
        <taxon>Spermatophyta</taxon>
        <taxon>Magnoliopsida</taxon>
        <taxon>eudicotyledons</taxon>
        <taxon>Gunneridae</taxon>
        <taxon>Pentapetalae</taxon>
        <taxon>rosids</taxon>
        <taxon>malvids</taxon>
        <taxon>Myrtales</taxon>
        <taxon>Melastomataceae</taxon>
        <taxon>Melastomatoideae</taxon>
        <taxon>Melastomateae</taxon>
        <taxon>Melastoma</taxon>
    </lineage>
</organism>
<evidence type="ECO:0000313" key="1">
    <source>
        <dbReference type="EMBL" id="KAI4364794.1"/>
    </source>
</evidence>
<protein>
    <submittedName>
        <fullName evidence="1">Uncharacterized protein</fullName>
    </submittedName>
</protein>